<protein>
    <submittedName>
        <fullName evidence="4">Glycosyltransferase family 4 protein</fullName>
    </submittedName>
</protein>
<dbReference type="EMBL" id="VAWE01000001">
    <property type="protein sequence ID" value="TLQ42906.1"/>
    <property type="molecule type" value="Genomic_DNA"/>
</dbReference>
<evidence type="ECO:0000256" key="2">
    <source>
        <dbReference type="ARBA" id="ARBA00022679"/>
    </source>
</evidence>
<keyword evidence="5" id="KW-1185">Reference proteome</keyword>
<dbReference type="Proteomes" id="UP000305921">
    <property type="component" value="Unassembled WGS sequence"/>
</dbReference>
<evidence type="ECO:0000313" key="5">
    <source>
        <dbReference type="Proteomes" id="UP000305921"/>
    </source>
</evidence>
<dbReference type="RefSeq" id="WP_138052322.1">
    <property type="nucleotide sequence ID" value="NZ_VAWE01000001.1"/>
</dbReference>
<dbReference type="SUPFAM" id="SSF53756">
    <property type="entry name" value="UDP-Glycosyltransferase/glycogen phosphorylase"/>
    <property type="match status" value="1"/>
</dbReference>
<keyword evidence="1" id="KW-0328">Glycosyltransferase</keyword>
<dbReference type="CDD" id="cd03801">
    <property type="entry name" value="GT4_PimA-like"/>
    <property type="match status" value="1"/>
</dbReference>
<dbReference type="GO" id="GO:0016757">
    <property type="term" value="F:glycosyltransferase activity"/>
    <property type="evidence" value="ECO:0007669"/>
    <property type="project" value="UniProtKB-KW"/>
</dbReference>
<reference evidence="4 5" key="1">
    <citation type="submission" date="2019-05" db="EMBL/GenBank/DDBJ databases">
        <title>Streptomyces marianii sp. nov., a novel marine actinomycete from southern coast of India.</title>
        <authorList>
            <person name="Iniyan A.M."/>
            <person name="Wink J."/>
            <person name="Ramprasad E."/>
            <person name="Ramana C.V."/>
            <person name="Bunk B."/>
            <person name="Sproer C."/>
            <person name="Joseph F.-J.R.S."/>
            <person name="Vincent S.G.P."/>
        </authorList>
    </citation>
    <scope>NUCLEOTIDE SEQUENCE [LARGE SCALE GENOMIC DNA]</scope>
    <source>
        <strain evidence="4 5">ICN19</strain>
    </source>
</reference>
<gene>
    <name evidence="4" type="ORF">FEF34_06835</name>
</gene>
<dbReference type="PANTHER" id="PTHR45947">
    <property type="entry name" value="SULFOQUINOVOSYL TRANSFERASE SQD2"/>
    <property type="match status" value="1"/>
</dbReference>
<evidence type="ECO:0000313" key="4">
    <source>
        <dbReference type="EMBL" id="TLQ42906.1"/>
    </source>
</evidence>
<name>A0A5R9DZR1_9ACTN</name>
<comment type="caution">
    <text evidence="4">The sequence shown here is derived from an EMBL/GenBank/DDBJ whole genome shotgun (WGS) entry which is preliminary data.</text>
</comment>
<dbReference type="AlphaFoldDB" id="A0A5R9DZR1"/>
<dbReference type="Pfam" id="PF13692">
    <property type="entry name" value="Glyco_trans_1_4"/>
    <property type="match status" value="1"/>
</dbReference>
<evidence type="ECO:0000259" key="3">
    <source>
        <dbReference type="Pfam" id="PF13439"/>
    </source>
</evidence>
<dbReference type="OrthoDB" id="9787111at2"/>
<dbReference type="Pfam" id="PF13439">
    <property type="entry name" value="Glyco_transf_4"/>
    <property type="match status" value="1"/>
</dbReference>
<dbReference type="Gene3D" id="3.40.50.2000">
    <property type="entry name" value="Glycogen Phosphorylase B"/>
    <property type="match status" value="2"/>
</dbReference>
<accession>A0A5R9DZR1</accession>
<dbReference type="GO" id="GO:1901137">
    <property type="term" value="P:carbohydrate derivative biosynthetic process"/>
    <property type="evidence" value="ECO:0007669"/>
    <property type="project" value="UniProtKB-ARBA"/>
</dbReference>
<evidence type="ECO:0000256" key="1">
    <source>
        <dbReference type="ARBA" id="ARBA00022676"/>
    </source>
</evidence>
<proteinExistence type="predicted"/>
<dbReference type="InterPro" id="IPR050194">
    <property type="entry name" value="Glycosyltransferase_grp1"/>
</dbReference>
<sequence>MPAQQAPRLRTGSPPRNPAAYRVALVHSFYSSRRPSGENAAVLDQAEALRAAGHDVTLVAAHTDALESERGYTLRAAVRVATGRGRSPLTELRRLGPDVVHVHNLFPNFATDWLDRWPGAVVATLHNYRPVCAAATLFRDGKTCTACPDGDRWTGLRHGCYRGRRGATLPLAWAGRRGAAAHPLLRRAQRLVMLSERSRDLYLRFGAPPEKLALVPNFVGLGGPAAPEDRTTSASGTDRAAASGAAARWVYAGRLSEEKGILPLLRSWPENEPLDVIGSGPLESACREAAPGGVRLLGALPRREITARLPRYTGLVFPSVCPESATALVCQEALAAGVPVLALAGSAAADSVRGDGTGAVYDGPGELPHALATARERFPRLREHCRRVHAERYSARSWTAAMEAVYAQALAHPPGPRPAGVAERAC</sequence>
<dbReference type="PANTHER" id="PTHR45947:SF13">
    <property type="entry name" value="TRANSFERASE"/>
    <property type="match status" value="1"/>
</dbReference>
<keyword evidence="2 4" id="KW-0808">Transferase</keyword>
<dbReference type="InterPro" id="IPR028098">
    <property type="entry name" value="Glyco_trans_4-like_N"/>
</dbReference>
<organism evidence="4 5">
    <name type="scientific">Streptomyces marianii</name>
    <dbReference type="NCBI Taxonomy" id="1817406"/>
    <lineage>
        <taxon>Bacteria</taxon>
        <taxon>Bacillati</taxon>
        <taxon>Actinomycetota</taxon>
        <taxon>Actinomycetes</taxon>
        <taxon>Kitasatosporales</taxon>
        <taxon>Streptomycetaceae</taxon>
        <taxon>Streptomyces</taxon>
    </lineage>
</organism>
<feature type="domain" description="Glycosyltransferase subfamily 4-like N-terminal" evidence="3">
    <location>
        <begin position="40"/>
        <end position="219"/>
    </location>
</feature>